<feature type="short sequence motif" description="Histidine triad motif" evidence="2 3">
    <location>
        <begin position="97"/>
        <end position="101"/>
    </location>
</feature>
<accession>A0A5C8ZBH4</accession>
<dbReference type="Pfam" id="PF01230">
    <property type="entry name" value="HIT"/>
    <property type="match status" value="1"/>
</dbReference>
<evidence type="ECO:0000256" key="2">
    <source>
        <dbReference type="PIRSR" id="PIRSR601310-3"/>
    </source>
</evidence>
<feature type="domain" description="HIT" evidence="4">
    <location>
        <begin position="5"/>
        <end position="114"/>
    </location>
</feature>
<evidence type="ECO:0000256" key="3">
    <source>
        <dbReference type="PROSITE-ProRule" id="PRU00464"/>
    </source>
</evidence>
<dbReference type="RefSeq" id="WP_147714193.1">
    <property type="nucleotide sequence ID" value="NZ_VKAD01000001.1"/>
</dbReference>
<comment type="caution">
    <text evidence="5">The sequence shown here is derived from an EMBL/GenBank/DDBJ whole genome shotgun (WGS) entry which is preliminary data.</text>
</comment>
<dbReference type="PROSITE" id="PS51084">
    <property type="entry name" value="HIT_2"/>
    <property type="match status" value="1"/>
</dbReference>
<evidence type="ECO:0000313" key="5">
    <source>
        <dbReference type="EMBL" id="TXR54794.1"/>
    </source>
</evidence>
<protein>
    <submittedName>
        <fullName evidence="5">Histidine triad nucleotide-binding protein</fullName>
    </submittedName>
</protein>
<dbReference type="OrthoDB" id="9784774at2"/>
<reference evidence="5 6" key="1">
    <citation type="submission" date="2019-07" db="EMBL/GenBank/DDBJ databases">
        <title>Reinekea sp. strain SSH23 genome sequencing and assembly.</title>
        <authorList>
            <person name="Kim I."/>
        </authorList>
    </citation>
    <scope>NUCLEOTIDE SEQUENCE [LARGE SCALE GENOMIC DNA]</scope>
    <source>
        <strain evidence="5 6">SSH23</strain>
    </source>
</reference>
<dbReference type="GO" id="GO:0003824">
    <property type="term" value="F:catalytic activity"/>
    <property type="evidence" value="ECO:0007669"/>
    <property type="project" value="InterPro"/>
</dbReference>
<evidence type="ECO:0000259" key="4">
    <source>
        <dbReference type="PROSITE" id="PS51084"/>
    </source>
</evidence>
<dbReference type="PANTHER" id="PTHR23089">
    <property type="entry name" value="HISTIDINE TRIAD HIT PROTEIN"/>
    <property type="match status" value="1"/>
</dbReference>
<dbReference type="InterPro" id="IPR001310">
    <property type="entry name" value="Histidine_triad_HIT"/>
</dbReference>
<dbReference type="Proteomes" id="UP000321764">
    <property type="component" value="Unassembled WGS sequence"/>
</dbReference>
<dbReference type="AlphaFoldDB" id="A0A5C8ZBH4"/>
<feature type="active site" description="Tele-AMP-histidine intermediate" evidence="1">
    <location>
        <position position="99"/>
    </location>
</feature>
<organism evidence="5 6">
    <name type="scientific">Reinekea thalattae</name>
    <dbReference type="NCBI Taxonomy" id="2593301"/>
    <lineage>
        <taxon>Bacteria</taxon>
        <taxon>Pseudomonadati</taxon>
        <taxon>Pseudomonadota</taxon>
        <taxon>Gammaproteobacteria</taxon>
        <taxon>Oceanospirillales</taxon>
        <taxon>Saccharospirillaceae</taxon>
        <taxon>Reinekea</taxon>
    </lineage>
</organism>
<dbReference type="PRINTS" id="PR00332">
    <property type="entry name" value="HISTRIAD"/>
</dbReference>
<sequence>MSDCIFCKIIAGEIPSKKVYEDDMLLAFWDVAPKAPVHLLVIPKVHIKNLYELNETNAAYAHAMITKAPEIAKQAGLAEGFRLIANTGEACGQTVHHLHFHILGRFNESGDTGFPGEDS</sequence>
<evidence type="ECO:0000256" key="1">
    <source>
        <dbReference type="PIRSR" id="PIRSR601310-1"/>
    </source>
</evidence>
<dbReference type="EMBL" id="VKAD01000001">
    <property type="protein sequence ID" value="TXR54794.1"/>
    <property type="molecule type" value="Genomic_DNA"/>
</dbReference>
<dbReference type="InterPro" id="IPR011146">
    <property type="entry name" value="HIT-like"/>
</dbReference>
<proteinExistence type="predicted"/>
<dbReference type="SUPFAM" id="SSF54197">
    <property type="entry name" value="HIT-like"/>
    <property type="match status" value="1"/>
</dbReference>
<dbReference type="CDD" id="cd01276">
    <property type="entry name" value="PKCI_related"/>
    <property type="match status" value="1"/>
</dbReference>
<dbReference type="Gene3D" id="3.30.428.10">
    <property type="entry name" value="HIT-like"/>
    <property type="match status" value="1"/>
</dbReference>
<gene>
    <name evidence="5" type="ORF">FME95_09740</name>
</gene>
<evidence type="ECO:0000313" key="6">
    <source>
        <dbReference type="Proteomes" id="UP000321764"/>
    </source>
</evidence>
<dbReference type="InterPro" id="IPR036265">
    <property type="entry name" value="HIT-like_sf"/>
</dbReference>
<name>A0A5C8ZBH4_9GAMM</name>
<keyword evidence="6" id="KW-1185">Reference proteome</keyword>